<feature type="compositionally biased region" description="Basic and acidic residues" evidence="1">
    <location>
        <begin position="114"/>
        <end position="123"/>
    </location>
</feature>
<name>R7US01_CAPTE</name>
<feature type="domain" description="PWWP" evidence="2">
    <location>
        <begin position="7"/>
        <end position="66"/>
    </location>
</feature>
<reference evidence="4" key="3">
    <citation type="submission" date="2015-06" db="UniProtKB">
        <authorList>
            <consortium name="EnsemblMetazoa"/>
        </authorList>
    </citation>
    <scope>IDENTIFICATION</scope>
</reference>
<dbReference type="SUPFAM" id="SSF63748">
    <property type="entry name" value="Tudor/PWWP/MBT"/>
    <property type="match status" value="1"/>
</dbReference>
<accession>R7US01</accession>
<feature type="region of interest" description="Disordered" evidence="1">
    <location>
        <begin position="94"/>
        <end position="201"/>
    </location>
</feature>
<dbReference type="Proteomes" id="UP000014760">
    <property type="component" value="Unassembled WGS sequence"/>
</dbReference>
<feature type="non-terminal residue" evidence="3">
    <location>
        <position position="201"/>
    </location>
</feature>
<gene>
    <name evidence="3" type="ORF">CAPTEDRAFT_206999</name>
</gene>
<evidence type="ECO:0000313" key="5">
    <source>
        <dbReference type="Proteomes" id="UP000014760"/>
    </source>
</evidence>
<reference evidence="3 5" key="2">
    <citation type="journal article" date="2013" name="Nature">
        <title>Insights into bilaterian evolution from three spiralian genomes.</title>
        <authorList>
            <person name="Simakov O."/>
            <person name="Marletaz F."/>
            <person name="Cho S.J."/>
            <person name="Edsinger-Gonzales E."/>
            <person name="Havlak P."/>
            <person name="Hellsten U."/>
            <person name="Kuo D.H."/>
            <person name="Larsson T."/>
            <person name="Lv J."/>
            <person name="Arendt D."/>
            <person name="Savage R."/>
            <person name="Osoegawa K."/>
            <person name="de Jong P."/>
            <person name="Grimwood J."/>
            <person name="Chapman J.A."/>
            <person name="Shapiro H."/>
            <person name="Aerts A."/>
            <person name="Otillar R.P."/>
            <person name="Terry A.Y."/>
            <person name="Boore J.L."/>
            <person name="Grigoriev I.V."/>
            <person name="Lindberg D.R."/>
            <person name="Seaver E.C."/>
            <person name="Weisblat D.A."/>
            <person name="Putnam N.H."/>
            <person name="Rokhsar D.S."/>
        </authorList>
    </citation>
    <scope>NUCLEOTIDE SEQUENCE</scope>
    <source>
        <strain evidence="3 5">I ESC-2004</strain>
    </source>
</reference>
<dbReference type="PROSITE" id="PS50812">
    <property type="entry name" value="PWWP"/>
    <property type="match status" value="1"/>
</dbReference>
<dbReference type="PANTHER" id="PTHR12550:SF70">
    <property type="entry name" value="JIL-1 ANCHORING AND STABILIZING PROTEIN, ISOFORM A"/>
    <property type="match status" value="1"/>
</dbReference>
<dbReference type="STRING" id="283909.R7US01"/>
<evidence type="ECO:0000259" key="2">
    <source>
        <dbReference type="PROSITE" id="PS50812"/>
    </source>
</evidence>
<dbReference type="OMA" id="TIEVCTC"/>
<sequence length="201" mass="22671">MALNFEVGDYVWAKMKGFPAWPAKVVEPKPGMKKPPAKAKKTCVYFYGTENYAFILDELIWDYEELKDETRERAVPGFLSAVEALEAAILKSPPRVKPKKLPPVEEDSDDESFDSPKRDEKTSKKSSPVGRKILGTVHIIRGSRLKKKKRKNEETPKRRKRSSYSPASSSASSKKSRKTNGTESNLKMPSHKSIESAIDKL</sequence>
<dbReference type="EnsemblMetazoa" id="CapteT206999">
    <property type="protein sequence ID" value="CapteP206999"/>
    <property type="gene ID" value="CapteG206999"/>
</dbReference>
<evidence type="ECO:0000313" key="3">
    <source>
        <dbReference type="EMBL" id="ELU08923.1"/>
    </source>
</evidence>
<dbReference type="OrthoDB" id="21615at2759"/>
<reference evidence="5" key="1">
    <citation type="submission" date="2012-12" db="EMBL/GenBank/DDBJ databases">
        <authorList>
            <person name="Hellsten U."/>
            <person name="Grimwood J."/>
            <person name="Chapman J.A."/>
            <person name="Shapiro H."/>
            <person name="Aerts A."/>
            <person name="Otillar R.P."/>
            <person name="Terry A.Y."/>
            <person name="Boore J.L."/>
            <person name="Simakov O."/>
            <person name="Marletaz F."/>
            <person name="Cho S.-J."/>
            <person name="Edsinger-Gonzales E."/>
            <person name="Havlak P."/>
            <person name="Kuo D.-H."/>
            <person name="Larsson T."/>
            <person name="Lv J."/>
            <person name="Arendt D."/>
            <person name="Savage R."/>
            <person name="Osoegawa K."/>
            <person name="de Jong P."/>
            <person name="Lindberg D.R."/>
            <person name="Seaver E.C."/>
            <person name="Weisblat D.A."/>
            <person name="Putnam N.H."/>
            <person name="Grigoriev I.V."/>
            <person name="Rokhsar D.S."/>
        </authorList>
    </citation>
    <scope>NUCLEOTIDE SEQUENCE</scope>
    <source>
        <strain evidence="5">I ESC-2004</strain>
    </source>
</reference>
<dbReference type="EMBL" id="KB298688">
    <property type="protein sequence ID" value="ELU08923.1"/>
    <property type="molecule type" value="Genomic_DNA"/>
</dbReference>
<protein>
    <recommendedName>
        <fullName evidence="2">PWWP domain-containing protein</fullName>
    </recommendedName>
</protein>
<keyword evidence="5" id="KW-1185">Reference proteome</keyword>
<feature type="compositionally biased region" description="Basic and acidic residues" evidence="1">
    <location>
        <begin position="192"/>
        <end position="201"/>
    </location>
</feature>
<dbReference type="AlphaFoldDB" id="R7US01"/>
<proteinExistence type="predicted"/>
<evidence type="ECO:0000313" key="4">
    <source>
        <dbReference type="EnsemblMetazoa" id="CapteP206999"/>
    </source>
</evidence>
<feature type="compositionally biased region" description="Basic residues" evidence="1">
    <location>
        <begin position="141"/>
        <end position="150"/>
    </location>
</feature>
<dbReference type="Gene3D" id="2.30.30.140">
    <property type="match status" value="1"/>
</dbReference>
<feature type="compositionally biased region" description="Acidic residues" evidence="1">
    <location>
        <begin position="104"/>
        <end position="113"/>
    </location>
</feature>
<dbReference type="Pfam" id="PF00855">
    <property type="entry name" value="PWWP"/>
    <property type="match status" value="1"/>
</dbReference>
<dbReference type="EMBL" id="AMQN01001043">
    <property type="status" value="NOT_ANNOTATED_CDS"/>
    <property type="molecule type" value="Genomic_DNA"/>
</dbReference>
<dbReference type="PANTHER" id="PTHR12550">
    <property type="entry name" value="HEPATOMA-DERIVED GROWTH FACTOR-RELATED"/>
    <property type="match status" value="1"/>
</dbReference>
<dbReference type="InterPro" id="IPR000313">
    <property type="entry name" value="PWWP_dom"/>
</dbReference>
<dbReference type="HOGENOM" id="CLU_1363377_0_0_1"/>
<evidence type="ECO:0000256" key="1">
    <source>
        <dbReference type="SAM" id="MobiDB-lite"/>
    </source>
</evidence>
<organism evidence="3">
    <name type="scientific">Capitella teleta</name>
    <name type="common">Polychaete worm</name>
    <dbReference type="NCBI Taxonomy" id="283909"/>
    <lineage>
        <taxon>Eukaryota</taxon>
        <taxon>Metazoa</taxon>
        <taxon>Spiralia</taxon>
        <taxon>Lophotrochozoa</taxon>
        <taxon>Annelida</taxon>
        <taxon>Polychaeta</taxon>
        <taxon>Sedentaria</taxon>
        <taxon>Scolecida</taxon>
        <taxon>Capitellidae</taxon>
        <taxon>Capitella</taxon>
    </lineage>
</organism>
<dbReference type="SMART" id="SM00293">
    <property type="entry name" value="PWWP"/>
    <property type="match status" value="1"/>
</dbReference>
<feature type="compositionally biased region" description="Low complexity" evidence="1">
    <location>
        <begin position="163"/>
        <end position="173"/>
    </location>
</feature>